<evidence type="ECO:0000313" key="3">
    <source>
        <dbReference type="EMBL" id="GFP80107.1"/>
    </source>
</evidence>
<dbReference type="GO" id="GO:0030686">
    <property type="term" value="C:90S preribosome"/>
    <property type="evidence" value="ECO:0007669"/>
    <property type="project" value="TreeGrafter"/>
</dbReference>
<dbReference type="InterPro" id="IPR056384">
    <property type="entry name" value="ARM_At3g06530"/>
</dbReference>
<proteinExistence type="predicted"/>
<dbReference type="GO" id="GO:0032040">
    <property type="term" value="C:small-subunit processome"/>
    <property type="evidence" value="ECO:0007669"/>
    <property type="project" value="TreeGrafter"/>
</dbReference>
<dbReference type="GO" id="GO:0034455">
    <property type="term" value="C:t-UTP complex"/>
    <property type="evidence" value="ECO:0007669"/>
    <property type="project" value="TreeGrafter"/>
</dbReference>
<evidence type="ECO:0000259" key="2">
    <source>
        <dbReference type="Pfam" id="PF24477"/>
    </source>
</evidence>
<comment type="caution">
    <text evidence="3">The sequence shown here is derived from an EMBL/GenBank/DDBJ whole genome shotgun (WGS) entry which is preliminary data.</text>
</comment>
<dbReference type="Pfam" id="PF12397">
    <property type="entry name" value="U3snoRNP10"/>
    <property type="match status" value="1"/>
</dbReference>
<protein>
    <submittedName>
        <fullName evidence="3">Uncharacterized protein at3g06530</fullName>
    </submittedName>
</protein>
<dbReference type="Proteomes" id="UP000653305">
    <property type="component" value="Unassembled WGS sequence"/>
</dbReference>
<dbReference type="PANTHER" id="PTHR13457">
    <property type="entry name" value="BAP28"/>
    <property type="match status" value="1"/>
</dbReference>
<organism evidence="3 4">
    <name type="scientific">Phtheirospermum japonicum</name>
    <dbReference type="NCBI Taxonomy" id="374723"/>
    <lineage>
        <taxon>Eukaryota</taxon>
        <taxon>Viridiplantae</taxon>
        <taxon>Streptophyta</taxon>
        <taxon>Embryophyta</taxon>
        <taxon>Tracheophyta</taxon>
        <taxon>Spermatophyta</taxon>
        <taxon>Magnoliopsida</taxon>
        <taxon>eudicotyledons</taxon>
        <taxon>Gunneridae</taxon>
        <taxon>Pentapetalae</taxon>
        <taxon>asterids</taxon>
        <taxon>lamiids</taxon>
        <taxon>Lamiales</taxon>
        <taxon>Orobanchaceae</taxon>
        <taxon>Orobanchaceae incertae sedis</taxon>
        <taxon>Phtheirospermum</taxon>
    </lineage>
</organism>
<dbReference type="GO" id="GO:0045943">
    <property type="term" value="P:positive regulation of transcription by RNA polymerase I"/>
    <property type="evidence" value="ECO:0007669"/>
    <property type="project" value="TreeGrafter"/>
</dbReference>
<dbReference type="GO" id="GO:0030515">
    <property type="term" value="F:snoRNA binding"/>
    <property type="evidence" value="ECO:0007669"/>
    <property type="project" value="TreeGrafter"/>
</dbReference>
<dbReference type="Pfam" id="PF24477">
    <property type="entry name" value="ARM_At3g06530"/>
    <property type="match status" value="1"/>
</dbReference>
<dbReference type="EMBL" id="BMAC01000015">
    <property type="protein sequence ID" value="GFP80107.1"/>
    <property type="molecule type" value="Genomic_DNA"/>
</dbReference>
<accession>A0A830AZM9</accession>
<dbReference type="InterPro" id="IPR040191">
    <property type="entry name" value="UTP10"/>
</dbReference>
<dbReference type="InterPro" id="IPR022125">
    <property type="entry name" value="U3snoRNP10_N"/>
</dbReference>
<dbReference type="OrthoDB" id="1422646at2759"/>
<feature type="domain" description="U3 small nucleolar RNA-associated protein 10 N-terminal" evidence="1">
    <location>
        <begin position="43"/>
        <end position="146"/>
    </location>
</feature>
<name>A0A830AZM9_9LAMI</name>
<sequence>MAMRKLAEAFPHGGDCSGLVVIYEQCVRTFWHEDRYKDDLRYLKAGGIMIVSLLAQKATLATNVVKSLLHLVADIAMAEAKDNSDLQWLRMSFMTLISVVQLQSVQSITKKTVSVLNEIRDVLEILSGLTKDFNIDKFLAVFLDSLLEHSATDDQCSHTLLSIIETVPMKDYVSRVVVRLLSIRINISQGKINLVSSESGSQGKQILVSICEKYPNESREAFFGFLKAEIRRSAVLDLDVANILREKTAGSKKFDAIQDALIRRLCDDDLNVVLAVLNLKNLSELLNSPLLMKALQNNLDLARISTVNMKIITKLAETFSSSPEEYMSWLVKCCNSNELSKTLFFLILLKYVKMLKMGVGRFSEILDSCFPILKNEWEMLESLGISAERSKRRIVDGDCKGVLKDLHDTDVKDLNSEILACLFLRFLEAFIETAPDDVASVGYAGEVGDHTSDVFKKHQKCLLTKGKTSPAQIMLKLFTDKGVPYAAQIESLRSFSNV</sequence>
<gene>
    <name evidence="3" type="ORF">PHJA_000154100</name>
</gene>
<keyword evidence="4" id="KW-1185">Reference proteome</keyword>
<dbReference type="AlphaFoldDB" id="A0A830AZM9"/>
<evidence type="ECO:0000313" key="4">
    <source>
        <dbReference type="Proteomes" id="UP000653305"/>
    </source>
</evidence>
<dbReference type="Gene3D" id="1.25.40.430">
    <property type="match status" value="1"/>
</dbReference>
<evidence type="ECO:0000259" key="1">
    <source>
        <dbReference type="Pfam" id="PF12397"/>
    </source>
</evidence>
<feature type="domain" description="At3g06530-like ARM-repeats" evidence="2">
    <location>
        <begin position="295"/>
        <end position="470"/>
    </location>
</feature>
<dbReference type="GO" id="GO:0000462">
    <property type="term" value="P:maturation of SSU-rRNA from tricistronic rRNA transcript (SSU-rRNA, 5.8S rRNA, LSU-rRNA)"/>
    <property type="evidence" value="ECO:0007669"/>
    <property type="project" value="TreeGrafter"/>
</dbReference>
<reference evidence="3" key="1">
    <citation type="submission" date="2020-07" db="EMBL/GenBank/DDBJ databases">
        <title>Ethylene signaling mediates host invasion by parasitic plants.</title>
        <authorList>
            <person name="Yoshida S."/>
        </authorList>
    </citation>
    <scope>NUCLEOTIDE SEQUENCE</scope>
    <source>
        <strain evidence="3">Okayama</strain>
    </source>
</reference>
<dbReference type="PANTHER" id="PTHR13457:SF1">
    <property type="entry name" value="HEAT REPEAT-CONTAINING PROTEIN 1"/>
    <property type="match status" value="1"/>
</dbReference>